<organism evidence="1 2">
    <name type="scientific">Catellatospora methionotrophica</name>
    <dbReference type="NCBI Taxonomy" id="121620"/>
    <lineage>
        <taxon>Bacteria</taxon>
        <taxon>Bacillati</taxon>
        <taxon>Actinomycetota</taxon>
        <taxon>Actinomycetes</taxon>
        <taxon>Micromonosporales</taxon>
        <taxon>Micromonosporaceae</taxon>
        <taxon>Catellatospora</taxon>
    </lineage>
</organism>
<accession>A0A8J3LLJ1</accession>
<dbReference type="Proteomes" id="UP000660339">
    <property type="component" value="Unassembled WGS sequence"/>
</dbReference>
<dbReference type="AlphaFoldDB" id="A0A8J3LLJ1"/>
<reference evidence="1" key="1">
    <citation type="submission" date="2021-01" db="EMBL/GenBank/DDBJ databases">
        <title>Whole genome shotgun sequence of Catellatospora methionotrophica NBRC 14553.</title>
        <authorList>
            <person name="Komaki H."/>
            <person name="Tamura T."/>
        </authorList>
    </citation>
    <scope>NUCLEOTIDE SEQUENCE</scope>
    <source>
        <strain evidence="1">NBRC 14553</strain>
    </source>
</reference>
<evidence type="ECO:0000313" key="1">
    <source>
        <dbReference type="EMBL" id="GIG14895.1"/>
    </source>
</evidence>
<evidence type="ECO:0000313" key="2">
    <source>
        <dbReference type="Proteomes" id="UP000660339"/>
    </source>
</evidence>
<gene>
    <name evidence="1" type="ORF">Cme02nite_32270</name>
</gene>
<comment type="caution">
    <text evidence="1">The sequence shown here is derived from an EMBL/GenBank/DDBJ whole genome shotgun (WGS) entry which is preliminary data.</text>
</comment>
<sequence>MLVVSSQLSNGDFMEIRYDTLTLRVVAPTGSPLRFACGEYVCQVGDAGGNRLPLAVLDRDTLTERYRLAPGMHLIPTTQGAITVAADATAALGAPARQLIDLADGHPLLDLTGWGLQLAFDESRQALLARPTPDGTQFARIENGQVRLLGTLPPVRQCHYAAQRLACVYGGNRLGVWSIAAPMS</sequence>
<protein>
    <submittedName>
        <fullName evidence="1">Uncharacterized protein</fullName>
    </submittedName>
</protein>
<dbReference type="EMBL" id="BONJ01000017">
    <property type="protein sequence ID" value="GIG14895.1"/>
    <property type="molecule type" value="Genomic_DNA"/>
</dbReference>
<keyword evidence="2" id="KW-1185">Reference proteome</keyword>
<proteinExistence type="predicted"/>
<name>A0A8J3LLJ1_9ACTN</name>